<dbReference type="AlphaFoldDB" id="A0A316TTN6"/>
<organism evidence="9 10">
    <name type="scientific">Rhodohalobacter mucosus</name>
    <dbReference type="NCBI Taxonomy" id="2079485"/>
    <lineage>
        <taxon>Bacteria</taxon>
        <taxon>Pseudomonadati</taxon>
        <taxon>Balneolota</taxon>
        <taxon>Balneolia</taxon>
        <taxon>Balneolales</taxon>
        <taxon>Balneolaceae</taxon>
        <taxon>Rhodohalobacter</taxon>
    </lineage>
</organism>
<feature type="transmembrane region" description="Helical" evidence="6">
    <location>
        <begin position="21"/>
        <end position="42"/>
    </location>
</feature>
<evidence type="ECO:0000256" key="6">
    <source>
        <dbReference type="SAM" id="Phobius"/>
    </source>
</evidence>
<accession>A0A316TTN6</accession>
<evidence type="ECO:0000259" key="7">
    <source>
        <dbReference type="Pfam" id="PF02687"/>
    </source>
</evidence>
<evidence type="ECO:0000259" key="8">
    <source>
        <dbReference type="Pfam" id="PF12704"/>
    </source>
</evidence>
<feature type="transmembrane region" description="Helical" evidence="6">
    <location>
        <begin position="742"/>
        <end position="762"/>
    </location>
</feature>
<dbReference type="Pfam" id="PF02687">
    <property type="entry name" value="FtsX"/>
    <property type="match status" value="2"/>
</dbReference>
<evidence type="ECO:0008006" key="11">
    <source>
        <dbReference type="Google" id="ProtNLM"/>
    </source>
</evidence>
<keyword evidence="3 6" id="KW-0812">Transmembrane</keyword>
<gene>
    <name evidence="9" type="ORF">DDZ15_02850</name>
</gene>
<feature type="transmembrane region" description="Helical" evidence="6">
    <location>
        <begin position="434"/>
        <end position="455"/>
    </location>
</feature>
<dbReference type="InterPro" id="IPR025857">
    <property type="entry name" value="MacB_PCD"/>
</dbReference>
<feature type="transmembrane region" description="Helical" evidence="6">
    <location>
        <begin position="337"/>
        <end position="363"/>
    </location>
</feature>
<dbReference type="GO" id="GO:0005886">
    <property type="term" value="C:plasma membrane"/>
    <property type="evidence" value="ECO:0007669"/>
    <property type="project" value="UniProtKB-SubCell"/>
</dbReference>
<feature type="transmembrane region" description="Helical" evidence="6">
    <location>
        <begin position="774"/>
        <end position="794"/>
    </location>
</feature>
<evidence type="ECO:0000313" key="10">
    <source>
        <dbReference type="Proteomes" id="UP000245533"/>
    </source>
</evidence>
<dbReference type="OrthoDB" id="5933722at2"/>
<comment type="subcellular location">
    <subcellularLocation>
        <location evidence="1">Cell membrane</location>
        <topology evidence="1">Multi-pass membrane protein</topology>
    </subcellularLocation>
</comment>
<dbReference type="InterPro" id="IPR003838">
    <property type="entry name" value="ABC3_permease_C"/>
</dbReference>
<proteinExistence type="predicted"/>
<feature type="transmembrane region" description="Helical" evidence="6">
    <location>
        <begin position="383"/>
        <end position="404"/>
    </location>
</feature>
<evidence type="ECO:0000313" key="9">
    <source>
        <dbReference type="EMBL" id="PWN07967.1"/>
    </source>
</evidence>
<feature type="domain" description="ABC3 transporter permease C-terminal" evidence="7">
    <location>
        <begin position="690"/>
        <end position="795"/>
    </location>
</feature>
<keyword evidence="5 6" id="KW-0472">Membrane</keyword>
<protein>
    <recommendedName>
        <fullName evidence="11">ABC transport system permease protein</fullName>
    </recommendedName>
</protein>
<feature type="transmembrane region" description="Helical" evidence="6">
    <location>
        <begin position="292"/>
        <end position="316"/>
    </location>
</feature>
<dbReference type="PANTHER" id="PTHR30572:SF18">
    <property type="entry name" value="ABC-TYPE MACROLIDE FAMILY EXPORT SYSTEM PERMEASE COMPONENT 2"/>
    <property type="match status" value="1"/>
</dbReference>
<evidence type="ECO:0000256" key="4">
    <source>
        <dbReference type="ARBA" id="ARBA00022989"/>
    </source>
</evidence>
<feature type="transmembrane region" description="Helical" evidence="6">
    <location>
        <begin position="684"/>
        <end position="707"/>
    </location>
</feature>
<dbReference type="Pfam" id="PF12704">
    <property type="entry name" value="MacB_PCD"/>
    <property type="match status" value="2"/>
</dbReference>
<dbReference type="PROSITE" id="PS51257">
    <property type="entry name" value="PROKAR_LIPOPROTEIN"/>
    <property type="match status" value="1"/>
</dbReference>
<evidence type="ECO:0000256" key="2">
    <source>
        <dbReference type="ARBA" id="ARBA00022475"/>
    </source>
</evidence>
<dbReference type="InterPro" id="IPR050250">
    <property type="entry name" value="Macrolide_Exporter_MacB"/>
</dbReference>
<dbReference type="Proteomes" id="UP000245533">
    <property type="component" value="Unassembled WGS sequence"/>
</dbReference>
<evidence type="ECO:0000256" key="3">
    <source>
        <dbReference type="ARBA" id="ARBA00022692"/>
    </source>
</evidence>
<evidence type="ECO:0000256" key="1">
    <source>
        <dbReference type="ARBA" id="ARBA00004651"/>
    </source>
</evidence>
<keyword evidence="2" id="KW-1003">Cell membrane</keyword>
<feature type="domain" description="MacB-like periplasmic core" evidence="8">
    <location>
        <begin position="497"/>
        <end position="650"/>
    </location>
</feature>
<sequence>MLKNYLKIALRNSRKNPVYTLINVVGLGVGIACCVLIALYVVDERSFDREYTHADRLYRVSQSIVFEGEAGEAATTPFPLKDALINDFPAMVEDGVRFYNLRQDRISISNPKNRQIVRQDRFYFTDASVMKLFDVNILSGDPEGGLDAPNTVIITEEIASLYFGDDNPVGETLALEGRIALTVTAVMDEWPVNSHFRPEMLASFESLRGMWRNYDELTSRWRSNPVWTYILLTEGSQPDGLLQRFGEFTDQYYAEFFTETETVELNLQALTDIWLHSDLEAEIAPNSSYANVWLFSGIALLILVIACINFINLSTAGAMYRSREVGMRKVLGAERRALIFQFILESMIYILFAVILAAVLLAAAQPLFSVFTGREITLSGVGAFQWIGIFLIFILIVSALSGFYPSTVLSSLRPIESLRGKLAAGKNGERVRKFLVVFQFSITAFLLVATSMSWFQYNYLQQKDMGFDKEQVLVVPMAMTSAVWSYDAFKERALAHSGVVSVTGSKMVMGDEDFLTYNITPEGFSADDTPSFAKIFVLHDFLETLNIPLLAGRTFSREFQTDESQAVLINREMVDYLNWGEPADAIGKSFRFEEQVMSVIGVTENFHHTQLRRELEPLIMELPANLSQFVSNIEYMKIRLAPGDPSDAIAELQEIWGSVDRTHSFDYFFLDDRLNQIYSSEEKLAGVLGTFSALAILVGCLGLLGLISYSVNRRKKEIAIRKTLGLSAPGVFMLLSKDYLKLVVAGHLVALPLVWIGISRWLDLFPYQISIARYLILTFIASLIVTMAISLLTISSQSVKAALLNPTDSLRGE</sequence>
<dbReference type="RefSeq" id="WP_109644629.1">
    <property type="nucleotide sequence ID" value="NZ_QGGB01000002.1"/>
</dbReference>
<feature type="domain" description="MacB-like periplasmic core" evidence="8">
    <location>
        <begin position="20"/>
        <end position="241"/>
    </location>
</feature>
<evidence type="ECO:0000256" key="5">
    <source>
        <dbReference type="ARBA" id="ARBA00023136"/>
    </source>
</evidence>
<keyword evidence="4 6" id="KW-1133">Transmembrane helix</keyword>
<comment type="caution">
    <text evidence="9">The sequence shown here is derived from an EMBL/GenBank/DDBJ whole genome shotgun (WGS) entry which is preliminary data.</text>
</comment>
<keyword evidence="10" id="KW-1185">Reference proteome</keyword>
<dbReference type="GO" id="GO:0022857">
    <property type="term" value="F:transmembrane transporter activity"/>
    <property type="evidence" value="ECO:0007669"/>
    <property type="project" value="TreeGrafter"/>
</dbReference>
<dbReference type="PANTHER" id="PTHR30572">
    <property type="entry name" value="MEMBRANE COMPONENT OF TRANSPORTER-RELATED"/>
    <property type="match status" value="1"/>
</dbReference>
<name>A0A316TTN6_9BACT</name>
<feature type="domain" description="ABC3 transporter permease C-terminal" evidence="7">
    <location>
        <begin position="298"/>
        <end position="410"/>
    </location>
</feature>
<dbReference type="EMBL" id="QGGB01000002">
    <property type="protein sequence ID" value="PWN07967.1"/>
    <property type="molecule type" value="Genomic_DNA"/>
</dbReference>
<reference evidence="9 10" key="1">
    <citation type="submission" date="2018-05" db="EMBL/GenBank/DDBJ databases">
        <title>Rhodohalobacter halophilus gen. nov., sp. nov., a moderately halophilic member of the family Balneolaceae.</title>
        <authorList>
            <person name="Liu Z.-W."/>
        </authorList>
    </citation>
    <scope>NUCLEOTIDE SEQUENCE [LARGE SCALE GENOMIC DNA]</scope>
    <source>
        <strain evidence="9 10">8A47</strain>
    </source>
</reference>